<dbReference type="InterPro" id="IPR036397">
    <property type="entry name" value="RNaseH_sf"/>
</dbReference>
<dbReference type="OrthoDB" id="111931at2759"/>
<evidence type="ECO:0000313" key="5">
    <source>
        <dbReference type="Proteomes" id="UP000257109"/>
    </source>
</evidence>
<name>A0A371I770_MUCPR</name>
<protein>
    <submittedName>
        <fullName evidence="4">Tf2-6</fullName>
    </submittedName>
</protein>
<dbReference type="InterPro" id="IPR043502">
    <property type="entry name" value="DNA/RNA_pol_sf"/>
</dbReference>
<feature type="domain" description="Tf2-1-like SH3-like" evidence="3">
    <location>
        <begin position="427"/>
        <end position="480"/>
    </location>
</feature>
<proteinExistence type="predicted"/>
<sequence length="537" mass="62563">MNSVKDVFLESSIGYCFQLIKYGELKTCCSLYRCYVRDFSTLTAPLNEIVKKDIGFKWEESQERAFQGLKERLTNALILALPNFSKTFELECDASNVGVGVILFQEGHPIAYFSEKLKNAQIKFSTYDKELYAFVTALQNNSPMSSNINREKANIVVDALSRRHALLFMLETKLLGFEHLKELYLKDEFFKEIYELCTLAANEGSYIYEEFLFKDKRLCDQKIVGQEAHEGGLIGYFREYKTYRTLSEHFFWPYMKCNIHHIYDRCLMCKSTKSIVKPHSLPRSQTGKDSIFVVVNRFSKLAHFIPCHKSDDVCYVANLFFMEVVRLHGLPRTIVSDRNSNFLNHFWKTLCSKLGTKLLFSTTCHPQTDVYGFNPLTPLDLLPLPNIHSMLNYDSVSKMRYVKELHAKVRSHVERKVEENKKNFKEGDLVWVHLRNKRFSNLRKSKLLLRGNGPFKFLKKINDNAFLVDMPHTYGGSPTFISLTFLHLQFDADLDSIQKDIEEEQETRDNQIPKVPKTRGRLRKLQKEDKLVMGKKQ</sequence>
<dbReference type="InterPro" id="IPR041577">
    <property type="entry name" value="RT_RNaseH_2"/>
</dbReference>
<dbReference type="SUPFAM" id="SSF56672">
    <property type="entry name" value="DNA/RNA polymerases"/>
    <property type="match status" value="1"/>
</dbReference>
<evidence type="ECO:0000313" key="4">
    <source>
        <dbReference type="EMBL" id="RDY10886.1"/>
    </source>
</evidence>
<feature type="domain" description="Integrase zinc-binding" evidence="2">
    <location>
        <begin position="226"/>
        <end position="274"/>
    </location>
</feature>
<dbReference type="Gene3D" id="1.10.340.70">
    <property type="match status" value="1"/>
</dbReference>
<dbReference type="InterPro" id="IPR012337">
    <property type="entry name" value="RNaseH-like_sf"/>
</dbReference>
<dbReference type="GO" id="GO:0003676">
    <property type="term" value="F:nucleic acid binding"/>
    <property type="evidence" value="ECO:0007669"/>
    <property type="project" value="InterPro"/>
</dbReference>
<dbReference type="SUPFAM" id="SSF53098">
    <property type="entry name" value="Ribonuclease H-like"/>
    <property type="match status" value="1"/>
</dbReference>
<comment type="caution">
    <text evidence="4">The sequence shown here is derived from an EMBL/GenBank/DDBJ whole genome shotgun (WGS) entry which is preliminary data.</text>
</comment>
<dbReference type="PANTHER" id="PTHR35046:SF9">
    <property type="entry name" value="RNA-DIRECTED DNA POLYMERASE"/>
    <property type="match status" value="1"/>
</dbReference>
<evidence type="ECO:0000259" key="3">
    <source>
        <dbReference type="Pfam" id="PF24626"/>
    </source>
</evidence>
<dbReference type="Pfam" id="PF24626">
    <property type="entry name" value="SH3_Tf2-1"/>
    <property type="match status" value="1"/>
</dbReference>
<dbReference type="Pfam" id="PF17921">
    <property type="entry name" value="Integrase_H2C2"/>
    <property type="match status" value="1"/>
</dbReference>
<dbReference type="InterPro" id="IPR056924">
    <property type="entry name" value="SH3_Tf2-1"/>
</dbReference>
<dbReference type="Proteomes" id="UP000257109">
    <property type="component" value="Unassembled WGS sequence"/>
</dbReference>
<dbReference type="Gene3D" id="3.30.420.10">
    <property type="entry name" value="Ribonuclease H-like superfamily/Ribonuclease H"/>
    <property type="match status" value="1"/>
</dbReference>
<feature type="non-terminal residue" evidence="4">
    <location>
        <position position="1"/>
    </location>
</feature>
<dbReference type="InterPro" id="IPR043128">
    <property type="entry name" value="Rev_trsase/Diguanyl_cyclase"/>
</dbReference>
<keyword evidence="5" id="KW-1185">Reference proteome</keyword>
<dbReference type="Pfam" id="PF17919">
    <property type="entry name" value="RT_RNaseH_2"/>
    <property type="match status" value="1"/>
</dbReference>
<dbReference type="PANTHER" id="PTHR35046">
    <property type="entry name" value="ZINC KNUCKLE (CCHC-TYPE) FAMILY PROTEIN"/>
    <property type="match status" value="1"/>
</dbReference>
<dbReference type="AlphaFoldDB" id="A0A371I770"/>
<dbReference type="EMBL" id="QJKJ01000753">
    <property type="protein sequence ID" value="RDY10886.1"/>
    <property type="molecule type" value="Genomic_DNA"/>
</dbReference>
<accession>A0A371I770</accession>
<dbReference type="InterPro" id="IPR041588">
    <property type="entry name" value="Integrase_H2C2"/>
</dbReference>
<reference evidence="4" key="1">
    <citation type="submission" date="2018-05" db="EMBL/GenBank/DDBJ databases">
        <title>Draft genome of Mucuna pruriens seed.</title>
        <authorList>
            <person name="Nnadi N.E."/>
            <person name="Vos R."/>
            <person name="Hasami M.H."/>
            <person name="Devisetty U.K."/>
            <person name="Aguiy J.C."/>
        </authorList>
    </citation>
    <scope>NUCLEOTIDE SEQUENCE [LARGE SCALE GENOMIC DNA]</scope>
    <source>
        <strain evidence="4">JCA_2017</strain>
    </source>
</reference>
<evidence type="ECO:0000259" key="2">
    <source>
        <dbReference type="Pfam" id="PF17921"/>
    </source>
</evidence>
<dbReference type="Gene3D" id="3.30.70.270">
    <property type="match status" value="1"/>
</dbReference>
<evidence type="ECO:0000259" key="1">
    <source>
        <dbReference type="Pfam" id="PF17919"/>
    </source>
</evidence>
<gene>
    <name evidence="4" type="primary">Tf2-6</name>
    <name evidence="4" type="ORF">CR513_04521</name>
</gene>
<feature type="domain" description="Reverse transcriptase/retrotransposon-derived protein RNase H-like" evidence="1">
    <location>
        <begin position="58"/>
        <end position="143"/>
    </location>
</feature>
<organism evidence="4 5">
    <name type="scientific">Mucuna pruriens</name>
    <name type="common">Velvet bean</name>
    <name type="synonym">Dolichos pruriens</name>
    <dbReference type="NCBI Taxonomy" id="157652"/>
    <lineage>
        <taxon>Eukaryota</taxon>
        <taxon>Viridiplantae</taxon>
        <taxon>Streptophyta</taxon>
        <taxon>Embryophyta</taxon>
        <taxon>Tracheophyta</taxon>
        <taxon>Spermatophyta</taxon>
        <taxon>Magnoliopsida</taxon>
        <taxon>eudicotyledons</taxon>
        <taxon>Gunneridae</taxon>
        <taxon>Pentapetalae</taxon>
        <taxon>rosids</taxon>
        <taxon>fabids</taxon>
        <taxon>Fabales</taxon>
        <taxon>Fabaceae</taxon>
        <taxon>Papilionoideae</taxon>
        <taxon>50 kb inversion clade</taxon>
        <taxon>NPAAA clade</taxon>
        <taxon>indigoferoid/millettioid clade</taxon>
        <taxon>Phaseoleae</taxon>
        <taxon>Mucuna</taxon>
    </lineage>
</organism>